<comment type="function">
    <text evidence="8">Ligates lysine onto the cytidine present at position 34 of the AUA codon-specific tRNA(Ile) that contains the anticodon CAU, in an ATP-dependent manner. Cytidine is converted to lysidine, thus changing the amino acid specificity of the tRNA from methionine to isoleucine.</text>
</comment>
<dbReference type="SUPFAM" id="SSF52402">
    <property type="entry name" value="Adenine nucleotide alpha hydrolases-like"/>
    <property type="match status" value="1"/>
</dbReference>
<evidence type="ECO:0000256" key="8">
    <source>
        <dbReference type="HAMAP-Rule" id="MF_01161"/>
    </source>
</evidence>
<protein>
    <recommendedName>
        <fullName evidence="8">tRNA(Ile)-lysidine synthase</fullName>
        <ecNumber evidence="8">6.3.4.19</ecNumber>
    </recommendedName>
    <alternativeName>
        <fullName evidence="8">tRNA(Ile)-2-lysyl-cytidine synthase</fullName>
    </alternativeName>
    <alternativeName>
        <fullName evidence="8">tRNA(Ile)-lysidine synthetase</fullName>
    </alternativeName>
</protein>
<dbReference type="Pfam" id="PF11734">
    <property type="entry name" value="TilS_C"/>
    <property type="match status" value="1"/>
</dbReference>
<evidence type="ECO:0000256" key="2">
    <source>
        <dbReference type="ARBA" id="ARBA00022490"/>
    </source>
</evidence>
<keyword evidence="6" id="KW-0067">ATP-binding</keyword>
<organism evidence="10 11">
    <name type="scientific">Staphylococcus schweitzeri</name>
    <dbReference type="NCBI Taxonomy" id="1654388"/>
    <lineage>
        <taxon>Bacteria</taxon>
        <taxon>Bacillati</taxon>
        <taxon>Bacillota</taxon>
        <taxon>Bacilli</taxon>
        <taxon>Bacillales</taxon>
        <taxon>Staphylococcaceae</taxon>
        <taxon>Staphylococcus</taxon>
    </lineage>
</organism>
<evidence type="ECO:0000313" key="11">
    <source>
        <dbReference type="Proteomes" id="UP000044616"/>
    </source>
</evidence>
<feature type="domain" description="Lysidine-tRNA(Ile) synthetase C-terminal" evidence="9">
    <location>
        <begin position="358"/>
        <end position="425"/>
    </location>
</feature>
<dbReference type="PANTHER" id="PTHR43033">
    <property type="entry name" value="TRNA(ILE)-LYSIDINE SYNTHASE-RELATED"/>
    <property type="match status" value="1"/>
</dbReference>
<dbReference type="GO" id="GO:0006400">
    <property type="term" value="P:tRNA modification"/>
    <property type="evidence" value="ECO:0007669"/>
    <property type="project" value="UniProtKB-UniRule"/>
</dbReference>
<comment type="subcellular location">
    <subcellularLocation>
        <location evidence="1 8">Cytoplasm</location>
    </subcellularLocation>
</comment>
<dbReference type="NCBIfam" id="TIGR02433">
    <property type="entry name" value="lysidine_TilS_C"/>
    <property type="match status" value="1"/>
</dbReference>
<dbReference type="Gene3D" id="3.40.50.620">
    <property type="entry name" value="HUPs"/>
    <property type="match status" value="1"/>
</dbReference>
<dbReference type="HAMAP" id="MF_01161">
    <property type="entry name" value="tRNA_Ile_lys_synt"/>
    <property type="match status" value="1"/>
</dbReference>
<comment type="caution">
    <text evidence="8">Lacks conserved residue(s) required for the propagation of feature annotation.</text>
</comment>
<name>A0A077UKS6_9STAP</name>
<dbReference type="PANTHER" id="PTHR43033:SF1">
    <property type="entry name" value="TRNA(ILE)-LYSIDINE SYNTHASE-RELATED"/>
    <property type="match status" value="1"/>
</dbReference>
<dbReference type="AlphaFoldDB" id="A0A077UKS6"/>
<dbReference type="InterPro" id="IPR012094">
    <property type="entry name" value="tRNA_Ile_lys_synt"/>
</dbReference>
<dbReference type="InterPro" id="IPR014729">
    <property type="entry name" value="Rossmann-like_a/b/a_fold"/>
</dbReference>
<comment type="similarity">
    <text evidence="8">Belongs to the tRNA(Ile)-lysidine synthase family.</text>
</comment>
<dbReference type="GO" id="GO:0005737">
    <property type="term" value="C:cytoplasm"/>
    <property type="evidence" value="ECO:0007669"/>
    <property type="project" value="UniProtKB-SubCell"/>
</dbReference>
<reference evidence="10 11" key="1">
    <citation type="submission" date="2014-05" db="EMBL/GenBank/DDBJ databases">
        <authorList>
            <person name="Aslett A.Martin."/>
            <person name="De Silva Nishadi"/>
        </authorList>
    </citation>
    <scope>NUCLEOTIDE SEQUENCE [LARGE SCALE GENOMIC DNA]</scope>
</reference>
<keyword evidence="5" id="KW-0547">Nucleotide-binding</keyword>
<keyword evidence="3 8" id="KW-0436">Ligase</keyword>
<dbReference type="GO" id="GO:0005524">
    <property type="term" value="F:ATP binding"/>
    <property type="evidence" value="ECO:0007669"/>
    <property type="project" value="UniProtKB-KW"/>
</dbReference>
<evidence type="ECO:0000259" key="9">
    <source>
        <dbReference type="SMART" id="SM00977"/>
    </source>
</evidence>
<keyword evidence="2 8" id="KW-0963">Cytoplasm</keyword>
<dbReference type="CDD" id="cd01992">
    <property type="entry name" value="TilS_N"/>
    <property type="match status" value="1"/>
</dbReference>
<dbReference type="EC" id="6.3.4.19" evidence="8"/>
<dbReference type="SUPFAM" id="SSF56037">
    <property type="entry name" value="PheT/TilS domain"/>
    <property type="match status" value="1"/>
</dbReference>
<proteinExistence type="inferred from homology"/>
<evidence type="ECO:0000256" key="1">
    <source>
        <dbReference type="ARBA" id="ARBA00004496"/>
    </source>
</evidence>
<sequence length="431" mass="51352">MQLNSSGWHRDDHLVVAVSTGIDSMCLLYQLLNEYKDSYRRLTCLHVNHGVRLASEEESQFLTAYCKQHHIDLHIKKLDLSHSLDRNKSIQNEARIKRYQWFDEMMLALEADVLLTAHHLDDQLETIMYRVFSGKSTRNRLGIDELSKREGYYIYRPLLAVSKNEIQQFQIENKIPFYEDVSNQDNKYVRNDIRNRIIPAINENEQLKVSHLLKLKHWHDEQYDILQCKATQFITEFVKFDEKLINIEMPRQAFNDLPDHLKMIIFDRVLSEHFKLFNISDRTYNDWFQQFKSKKAQFSINLTEKWIIQIAYGKLIIMAKNNGDTYFRVQIIDKPGNYIFDKYLLEIHSNLPKSLFPLTVRTRKSGDTFKLNGRDGYKKVNRLFIDQKVPKWFRDQIPVILDKQQRIIAVGDLYQQQQLEQWIIISKNGDE</sequence>
<dbReference type="InterPro" id="IPR012796">
    <property type="entry name" value="Lysidine-tRNA-synth_C"/>
</dbReference>
<dbReference type="Proteomes" id="UP000044616">
    <property type="component" value="Unassembled WGS sequence"/>
</dbReference>
<gene>
    <name evidence="8 10" type="primary">tilS</name>
    <name evidence="10" type="ORF">ERS140147_02125</name>
</gene>
<evidence type="ECO:0000256" key="4">
    <source>
        <dbReference type="ARBA" id="ARBA00022694"/>
    </source>
</evidence>
<dbReference type="InterPro" id="IPR012795">
    <property type="entry name" value="tRNA_Ile_lys_synt_N"/>
</dbReference>
<evidence type="ECO:0000256" key="5">
    <source>
        <dbReference type="ARBA" id="ARBA00022741"/>
    </source>
</evidence>
<keyword evidence="4 8" id="KW-0819">tRNA processing</keyword>
<dbReference type="EMBL" id="CCEH01000020">
    <property type="protein sequence ID" value="CDR28936.1"/>
    <property type="molecule type" value="Genomic_DNA"/>
</dbReference>
<evidence type="ECO:0000256" key="3">
    <source>
        <dbReference type="ARBA" id="ARBA00022598"/>
    </source>
</evidence>
<evidence type="ECO:0000313" key="10">
    <source>
        <dbReference type="EMBL" id="CDR28936.1"/>
    </source>
</evidence>
<comment type="catalytic activity">
    <reaction evidence="7 8">
        <text>cytidine(34) in tRNA(Ile2) + L-lysine + ATP = lysidine(34) in tRNA(Ile2) + AMP + diphosphate + H(+)</text>
        <dbReference type="Rhea" id="RHEA:43744"/>
        <dbReference type="Rhea" id="RHEA-COMP:10625"/>
        <dbReference type="Rhea" id="RHEA-COMP:10670"/>
        <dbReference type="ChEBI" id="CHEBI:15378"/>
        <dbReference type="ChEBI" id="CHEBI:30616"/>
        <dbReference type="ChEBI" id="CHEBI:32551"/>
        <dbReference type="ChEBI" id="CHEBI:33019"/>
        <dbReference type="ChEBI" id="CHEBI:82748"/>
        <dbReference type="ChEBI" id="CHEBI:83665"/>
        <dbReference type="ChEBI" id="CHEBI:456215"/>
        <dbReference type="EC" id="6.3.4.19"/>
    </reaction>
</comment>
<dbReference type="GO" id="GO:0032267">
    <property type="term" value="F:tRNA(Ile)-lysidine synthase activity"/>
    <property type="evidence" value="ECO:0007669"/>
    <property type="project" value="UniProtKB-EC"/>
</dbReference>
<dbReference type="Pfam" id="PF01171">
    <property type="entry name" value="ATP_bind_3"/>
    <property type="match status" value="1"/>
</dbReference>
<dbReference type="SMART" id="SM00977">
    <property type="entry name" value="TilS_C"/>
    <property type="match status" value="1"/>
</dbReference>
<dbReference type="InterPro" id="IPR011063">
    <property type="entry name" value="TilS/TtcA_N"/>
</dbReference>
<evidence type="ECO:0000256" key="6">
    <source>
        <dbReference type="ARBA" id="ARBA00022840"/>
    </source>
</evidence>
<accession>A0A077UKS6</accession>
<dbReference type="NCBIfam" id="TIGR02432">
    <property type="entry name" value="lysidine_TilS_N"/>
    <property type="match status" value="1"/>
</dbReference>
<evidence type="ECO:0000256" key="7">
    <source>
        <dbReference type="ARBA" id="ARBA00048539"/>
    </source>
</evidence>
<dbReference type="RefSeq" id="WP_047531637.1">
    <property type="nucleotide sequence ID" value="NZ_CCEH01000020.1"/>
</dbReference>